<dbReference type="Gene3D" id="3.30.2310.20">
    <property type="entry name" value="RelE-like"/>
    <property type="match status" value="1"/>
</dbReference>
<sequence>MKIQWTRGASQNLKQVESYIAKDNPNAAIDTVLKIIKSVEMFADNPLMGRAGRIFDTRELVINGTPFIVPYRVKQNHIEILRVFHSSRQWPDSV</sequence>
<evidence type="ECO:0000256" key="2">
    <source>
        <dbReference type="ARBA" id="ARBA00022649"/>
    </source>
</evidence>
<dbReference type="PANTHER" id="PTHR33755">
    <property type="entry name" value="TOXIN PARE1-RELATED"/>
    <property type="match status" value="1"/>
</dbReference>
<dbReference type="InterPro" id="IPR007712">
    <property type="entry name" value="RelE/ParE_toxin"/>
</dbReference>
<dbReference type="OrthoDB" id="9798046at2"/>
<evidence type="ECO:0000313" key="3">
    <source>
        <dbReference type="EMBL" id="STY78863.1"/>
    </source>
</evidence>
<dbReference type="NCBIfam" id="TIGR02385">
    <property type="entry name" value="RelE_StbE"/>
    <property type="match status" value="1"/>
</dbReference>
<dbReference type="EMBL" id="UGPB01000002">
    <property type="protein sequence ID" value="STY78863.1"/>
    <property type="molecule type" value="Genomic_DNA"/>
</dbReference>
<keyword evidence="2" id="KW-1277">Toxin-antitoxin system</keyword>
<dbReference type="PANTHER" id="PTHR33755:SF6">
    <property type="entry name" value="PLASMID STABILIZATION SYSTEM PROTEIN"/>
    <property type="match status" value="1"/>
</dbReference>
<name>A0A378P3N3_9GAMM</name>
<dbReference type="Pfam" id="PF05016">
    <property type="entry name" value="ParE_toxin"/>
    <property type="match status" value="1"/>
</dbReference>
<evidence type="ECO:0000313" key="4">
    <source>
        <dbReference type="Proteomes" id="UP000255297"/>
    </source>
</evidence>
<evidence type="ECO:0000256" key="1">
    <source>
        <dbReference type="ARBA" id="ARBA00006226"/>
    </source>
</evidence>
<organism evidence="3 4">
    <name type="scientific">Legionella wadsworthii</name>
    <dbReference type="NCBI Taxonomy" id="28088"/>
    <lineage>
        <taxon>Bacteria</taxon>
        <taxon>Pseudomonadati</taxon>
        <taxon>Pseudomonadota</taxon>
        <taxon>Gammaproteobacteria</taxon>
        <taxon>Legionellales</taxon>
        <taxon>Legionellaceae</taxon>
        <taxon>Legionella</taxon>
    </lineage>
</organism>
<dbReference type="STRING" id="1122170.GCA_000701265_00006"/>
<keyword evidence="4" id="KW-1185">Reference proteome</keyword>
<dbReference type="RefSeq" id="WP_031562402.1">
    <property type="nucleotide sequence ID" value="NZ_CAAAIS010000012.1"/>
</dbReference>
<accession>A0A378P3N3</accession>
<dbReference type="Proteomes" id="UP000255297">
    <property type="component" value="Unassembled WGS sequence"/>
</dbReference>
<comment type="similarity">
    <text evidence="1">Belongs to the RelE toxin family.</text>
</comment>
<dbReference type="InterPro" id="IPR035093">
    <property type="entry name" value="RelE/ParE_toxin_dom_sf"/>
</dbReference>
<protein>
    <submittedName>
        <fullName evidence="3">Toxin RelE2</fullName>
    </submittedName>
</protein>
<dbReference type="InterPro" id="IPR051803">
    <property type="entry name" value="TA_system_RelE-like_toxin"/>
</dbReference>
<reference evidence="3 4" key="1">
    <citation type="submission" date="2018-06" db="EMBL/GenBank/DDBJ databases">
        <authorList>
            <consortium name="Pathogen Informatics"/>
            <person name="Doyle S."/>
        </authorList>
    </citation>
    <scope>NUCLEOTIDE SEQUENCE [LARGE SCALE GENOMIC DNA]</scope>
    <source>
        <strain evidence="3 4">NCTC11532</strain>
    </source>
</reference>
<dbReference type="AlphaFoldDB" id="A0A378P3N3"/>
<gene>
    <name evidence="3" type="primary">relE2</name>
    <name evidence="3" type="ORF">NCTC11532_03123</name>
</gene>
<proteinExistence type="inferred from homology"/>